<feature type="active site" description="Proton donor/acceptor" evidence="7">
    <location>
        <position position="116"/>
    </location>
</feature>
<dbReference type="GO" id="GO:0004180">
    <property type="term" value="F:carboxypeptidase activity"/>
    <property type="evidence" value="ECO:0007669"/>
    <property type="project" value="UniProtKB-ARBA"/>
</dbReference>
<dbReference type="UniPathway" id="UPA00219"/>
<dbReference type="InterPro" id="IPR038063">
    <property type="entry name" value="Transpep_catalytic_dom"/>
</dbReference>
<comment type="pathway">
    <text evidence="1 7">Cell wall biogenesis; peptidoglycan biosynthesis.</text>
</comment>
<evidence type="ECO:0000256" key="4">
    <source>
        <dbReference type="ARBA" id="ARBA00022960"/>
    </source>
</evidence>
<keyword evidence="4 7" id="KW-0133">Cell shape</keyword>
<dbReference type="Gene3D" id="2.40.440.10">
    <property type="entry name" value="L,D-transpeptidase catalytic domain-like"/>
    <property type="match status" value="1"/>
</dbReference>
<keyword evidence="11" id="KW-1185">Reference proteome</keyword>
<feature type="chain" id="PRO_5010188675" description="L,D-TPase catalytic domain-containing protein" evidence="8">
    <location>
        <begin position="19"/>
        <end position="162"/>
    </location>
</feature>
<dbReference type="GO" id="GO:0009252">
    <property type="term" value="P:peptidoglycan biosynthetic process"/>
    <property type="evidence" value="ECO:0007669"/>
    <property type="project" value="UniProtKB-UniPathway"/>
</dbReference>
<dbReference type="CDD" id="cd16913">
    <property type="entry name" value="YkuD_like"/>
    <property type="match status" value="1"/>
</dbReference>
<feature type="domain" description="L,D-TPase catalytic" evidence="9">
    <location>
        <begin position="26"/>
        <end position="161"/>
    </location>
</feature>
<keyword evidence="5 7" id="KW-0573">Peptidoglycan synthesis</keyword>
<evidence type="ECO:0000256" key="5">
    <source>
        <dbReference type="ARBA" id="ARBA00022984"/>
    </source>
</evidence>
<evidence type="ECO:0000313" key="10">
    <source>
        <dbReference type="EMBL" id="OLQ77726.1"/>
    </source>
</evidence>
<keyword evidence="6 7" id="KW-0961">Cell wall biogenesis/degradation</keyword>
<evidence type="ECO:0000313" key="11">
    <source>
        <dbReference type="Proteomes" id="UP000186905"/>
    </source>
</evidence>
<evidence type="ECO:0000256" key="3">
    <source>
        <dbReference type="ARBA" id="ARBA00022679"/>
    </source>
</evidence>
<protein>
    <recommendedName>
        <fullName evidence="9">L,D-TPase catalytic domain-containing protein</fullName>
    </recommendedName>
</protein>
<dbReference type="Proteomes" id="UP000186905">
    <property type="component" value="Unassembled WGS sequence"/>
</dbReference>
<evidence type="ECO:0000256" key="6">
    <source>
        <dbReference type="ARBA" id="ARBA00023316"/>
    </source>
</evidence>
<dbReference type="PANTHER" id="PTHR36699">
    <property type="entry name" value="LD-TRANSPEPTIDASE"/>
    <property type="match status" value="1"/>
</dbReference>
<dbReference type="Pfam" id="PF03734">
    <property type="entry name" value="YkuD"/>
    <property type="match status" value="1"/>
</dbReference>
<dbReference type="GO" id="GO:0016740">
    <property type="term" value="F:transferase activity"/>
    <property type="evidence" value="ECO:0007669"/>
    <property type="project" value="UniProtKB-KW"/>
</dbReference>
<organism evidence="10 11">
    <name type="scientific">Photobacterium proteolyticum</name>
    <dbReference type="NCBI Taxonomy" id="1903952"/>
    <lineage>
        <taxon>Bacteria</taxon>
        <taxon>Pseudomonadati</taxon>
        <taxon>Pseudomonadota</taxon>
        <taxon>Gammaproteobacteria</taxon>
        <taxon>Vibrionales</taxon>
        <taxon>Vibrionaceae</taxon>
        <taxon>Photobacterium</taxon>
    </lineage>
</organism>
<evidence type="ECO:0000256" key="8">
    <source>
        <dbReference type="SAM" id="SignalP"/>
    </source>
</evidence>
<sequence length="162" mass="18388">MKKLLFILLVVASQSVMAFSDRPTADLVLVKKAERKMFLIKNDTVFREYNISLGKQPVGHKQKRGDNRTPEGLYTLDFRNRQSKFHLSLHIDYPNQQDRLKAQQLGVDPGGDIFIHGLPNGKNMPLVYEGVDWTRGCIAVNNPQIREIAQYVSDGTPIRIAP</sequence>
<dbReference type="EMBL" id="MJIL01000060">
    <property type="protein sequence ID" value="OLQ77726.1"/>
    <property type="molecule type" value="Genomic_DNA"/>
</dbReference>
<dbReference type="OrthoDB" id="9809748at2"/>
<gene>
    <name evidence="10" type="ORF">BIT28_05130</name>
</gene>
<comment type="similarity">
    <text evidence="2">Belongs to the YkuD family.</text>
</comment>
<dbReference type="RefSeq" id="WP_075763406.1">
    <property type="nucleotide sequence ID" value="NZ_MJIL01000060.1"/>
</dbReference>
<dbReference type="STRING" id="1903952.BIT28_05130"/>
<comment type="caution">
    <text evidence="10">The sequence shown here is derived from an EMBL/GenBank/DDBJ whole genome shotgun (WGS) entry which is preliminary data.</text>
</comment>
<feature type="active site" description="Nucleophile" evidence="7">
    <location>
        <position position="137"/>
    </location>
</feature>
<dbReference type="PANTHER" id="PTHR36699:SF1">
    <property type="entry name" value="L,D-TRANSPEPTIDASE YAFK-RELATED"/>
    <property type="match status" value="1"/>
</dbReference>
<accession>A0A1Q9GSP0</accession>
<evidence type="ECO:0000256" key="2">
    <source>
        <dbReference type="ARBA" id="ARBA00005992"/>
    </source>
</evidence>
<reference evidence="10 11" key="1">
    <citation type="submission" date="2016-09" db="EMBL/GenBank/DDBJ databases">
        <title>Photobacterium proteolyticum sp. nov. a protease producing bacterium isolated from ocean sediments of Laizhou Bay.</title>
        <authorList>
            <person name="Li Y."/>
        </authorList>
    </citation>
    <scope>NUCLEOTIDE SEQUENCE [LARGE SCALE GENOMIC DNA]</scope>
    <source>
        <strain evidence="10 11">13-12</strain>
    </source>
</reference>
<dbReference type="GO" id="GO:0008360">
    <property type="term" value="P:regulation of cell shape"/>
    <property type="evidence" value="ECO:0007669"/>
    <property type="project" value="UniProtKB-UniRule"/>
</dbReference>
<dbReference type="InterPro" id="IPR005490">
    <property type="entry name" value="LD_TPept_cat_dom"/>
</dbReference>
<proteinExistence type="inferred from homology"/>
<dbReference type="SUPFAM" id="SSF141523">
    <property type="entry name" value="L,D-transpeptidase catalytic domain-like"/>
    <property type="match status" value="1"/>
</dbReference>
<feature type="signal peptide" evidence="8">
    <location>
        <begin position="1"/>
        <end position="18"/>
    </location>
</feature>
<dbReference type="PROSITE" id="PS52029">
    <property type="entry name" value="LD_TPASE"/>
    <property type="match status" value="1"/>
</dbReference>
<dbReference type="AlphaFoldDB" id="A0A1Q9GSP0"/>
<name>A0A1Q9GSP0_9GAMM</name>
<evidence type="ECO:0000256" key="7">
    <source>
        <dbReference type="PROSITE-ProRule" id="PRU01373"/>
    </source>
</evidence>
<keyword evidence="3" id="KW-0808">Transferase</keyword>
<dbReference type="GO" id="GO:0071555">
    <property type="term" value="P:cell wall organization"/>
    <property type="evidence" value="ECO:0007669"/>
    <property type="project" value="UniProtKB-UniRule"/>
</dbReference>
<evidence type="ECO:0000256" key="1">
    <source>
        <dbReference type="ARBA" id="ARBA00004752"/>
    </source>
</evidence>
<keyword evidence="8" id="KW-0732">Signal</keyword>
<evidence type="ECO:0000259" key="9">
    <source>
        <dbReference type="PROSITE" id="PS52029"/>
    </source>
</evidence>